<gene>
    <name evidence="3" type="primary">LOC105039398</name>
</gene>
<protein>
    <submittedName>
        <fullName evidence="3">Uncharacterized protein LOC105039398</fullName>
    </submittedName>
</protein>
<dbReference type="RefSeq" id="XP_019704168.1">
    <property type="nucleotide sequence ID" value="XM_019848609.2"/>
</dbReference>
<feature type="transmembrane region" description="Helical" evidence="1">
    <location>
        <begin position="151"/>
        <end position="173"/>
    </location>
</feature>
<reference evidence="3" key="1">
    <citation type="submission" date="2025-08" db="UniProtKB">
        <authorList>
            <consortium name="RefSeq"/>
        </authorList>
    </citation>
    <scope>IDENTIFICATION</scope>
</reference>
<keyword evidence="1" id="KW-0472">Membrane</keyword>
<keyword evidence="1" id="KW-0812">Transmembrane</keyword>
<evidence type="ECO:0000256" key="1">
    <source>
        <dbReference type="SAM" id="Phobius"/>
    </source>
</evidence>
<dbReference type="PANTHER" id="PTHR33133:SF14">
    <property type="entry name" value="OS06G0653700 PROTEIN"/>
    <property type="match status" value="1"/>
</dbReference>
<dbReference type="OrthoDB" id="777403at2759"/>
<evidence type="ECO:0000313" key="3">
    <source>
        <dbReference type="RefSeq" id="XP_019704168.1"/>
    </source>
</evidence>
<keyword evidence="1" id="KW-1133">Transmembrane helix</keyword>
<dbReference type="AlphaFoldDB" id="A0A6J0PFG3"/>
<sequence length="284" mass="31434">MWKCRSQEEPKISETVAMESLGIHRLHQPLKGAQRKRSNSSVSTTLLVLISCNFVLLLSKLSPSPSADGKAMAVEPVSFIGSRLSVLLMAYGSTFTYVGWNHHLSLEQLFLRMRQTWRRPAITLMYIELFATASASLLLLLKAFAGATRGMFLEALMVSGSVALLSCLGPVLFAHSEIACKLSIVVSVVEEDCEGMHALKRAQELVEGRMLRGFILTIVMAVVEQAPFVVFGFEKGGNWGVLTFIVAGPVLLVTKFVTYLVYTVFYYECRNSKGKEVSTLRQEL</sequence>
<evidence type="ECO:0000313" key="2">
    <source>
        <dbReference type="Proteomes" id="UP000504607"/>
    </source>
</evidence>
<feature type="transmembrane region" description="Helical" evidence="1">
    <location>
        <begin position="121"/>
        <end position="145"/>
    </location>
</feature>
<feature type="transmembrane region" description="Helical" evidence="1">
    <location>
        <begin position="239"/>
        <end position="265"/>
    </location>
</feature>
<dbReference type="InParanoid" id="A0A6J0PFG3"/>
<keyword evidence="2" id="KW-1185">Reference proteome</keyword>
<feature type="transmembrane region" description="Helical" evidence="1">
    <location>
        <begin position="41"/>
        <end position="59"/>
    </location>
</feature>
<dbReference type="Proteomes" id="UP000504607">
    <property type="component" value="Chromosome 2"/>
</dbReference>
<feature type="transmembrane region" description="Helical" evidence="1">
    <location>
        <begin position="79"/>
        <end position="100"/>
    </location>
</feature>
<feature type="transmembrane region" description="Helical" evidence="1">
    <location>
        <begin position="210"/>
        <end position="233"/>
    </location>
</feature>
<name>A0A6J0PFG3_ELAGV</name>
<proteinExistence type="predicted"/>
<dbReference type="PANTHER" id="PTHR33133">
    <property type="entry name" value="OS08G0107100 PROTEIN-RELATED"/>
    <property type="match status" value="1"/>
</dbReference>
<organism evidence="2 3">
    <name type="scientific">Elaeis guineensis var. tenera</name>
    <name type="common">Oil palm</name>
    <dbReference type="NCBI Taxonomy" id="51953"/>
    <lineage>
        <taxon>Eukaryota</taxon>
        <taxon>Viridiplantae</taxon>
        <taxon>Streptophyta</taxon>
        <taxon>Embryophyta</taxon>
        <taxon>Tracheophyta</taxon>
        <taxon>Spermatophyta</taxon>
        <taxon>Magnoliopsida</taxon>
        <taxon>Liliopsida</taxon>
        <taxon>Arecaceae</taxon>
        <taxon>Arecoideae</taxon>
        <taxon>Cocoseae</taxon>
        <taxon>Elaeidinae</taxon>
        <taxon>Elaeis</taxon>
    </lineage>
</organism>
<accession>A0A6J0PFG3</accession>